<name>A0A2H5YA46_9CHLR</name>
<proteinExistence type="predicted"/>
<dbReference type="Proteomes" id="UP000236642">
    <property type="component" value="Unassembled WGS sequence"/>
</dbReference>
<organism evidence="1 2">
    <name type="scientific">Candidatus Thermoflexus japonica</name>
    <dbReference type="NCBI Taxonomy" id="2035417"/>
    <lineage>
        <taxon>Bacteria</taxon>
        <taxon>Bacillati</taxon>
        <taxon>Chloroflexota</taxon>
        <taxon>Thermoflexia</taxon>
        <taxon>Thermoflexales</taxon>
        <taxon>Thermoflexaceae</taxon>
        <taxon>Thermoflexus</taxon>
    </lineage>
</organism>
<sequence length="69" mass="7848">MAQEPYKRPLPDPFPDYVTCPVCGEPDIELWCYEERGRCPNCGAEISHGPFPCWENCPRRPHRSSAPSA</sequence>
<comment type="caution">
    <text evidence="1">The sequence shown here is derived from an EMBL/GenBank/DDBJ whole genome shotgun (WGS) entry which is preliminary data.</text>
</comment>
<gene>
    <name evidence="1" type="ORF">HRbin22_02534</name>
</gene>
<evidence type="ECO:0000313" key="2">
    <source>
        <dbReference type="Proteomes" id="UP000236642"/>
    </source>
</evidence>
<accession>A0A2H5YA46</accession>
<dbReference type="EMBL" id="BEHY01000140">
    <property type="protein sequence ID" value="GBD10267.1"/>
    <property type="molecule type" value="Genomic_DNA"/>
</dbReference>
<evidence type="ECO:0000313" key="1">
    <source>
        <dbReference type="EMBL" id="GBD10267.1"/>
    </source>
</evidence>
<dbReference type="AlphaFoldDB" id="A0A2H5YA46"/>
<reference evidence="2" key="1">
    <citation type="submission" date="2017-09" db="EMBL/GenBank/DDBJ databases">
        <title>Metaegenomics of thermophilic ammonia-oxidizing enrichment culture.</title>
        <authorList>
            <person name="Kato S."/>
            <person name="Suzuki K."/>
        </authorList>
    </citation>
    <scope>NUCLEOTIDE SEQUENCE [LARGE SCALE GENOMIC DNA]</scope>
</reference>
<protein>
    <submittedName>
        <fullName evidence="1">Uncharacterized protein</fullName>
    </submittedName>
</protein>